<dbReference type="Pfam" id="PF12640">
    <property type="entry name" value="UPF0489"/>
    <property type="match status" value="1"/>
</dbReference>
<evidence type="ECO:0000313" key="2">
    <source>
        <dbReference type="Proteomes" id="UP000494162"/>
    </source>
</evidence>
<dbReference type="Proteomes" id="UP000494162">
    <property type="component" value="Unassembled WGS sequence"/>
</dbReference>
<dbReference type="GeneID" id="93171317"/>
<sequence>MAHTKTNIAGKDVYIVESHHHVLQSWGEIRRALSAAPVLLTLDHHTDTYEPFYRHLFDATRRQSGEARATAMEALLPGLIAALRFDDEASVLNAIGKLSNDEHITTAIAAGILSRAFVINLSYETCSQAGVLYEAGSMCAVGCAKASHDDACTSVRSAQVLESVYLDRELNVLSTMAGDDGVPAPEAEPYVLDIDLDYFHSERSIAPDDPATFYRLVRNAIAVTIATEPEYVEDCRDDGSDVTGESLLERMKQHIAAAIA</sequence>
<accession>A0A6P2MST4</accession>
<reference evidence="1 2" key="1">
    <citation type="submission" date="2019-09" db="EMBL/GenBank/DDBJ databases">
        <authorList>
            <person name="Depoorter E."/>
        </authorList>
    </citation>
    <scope>NUCLEOTIDE SEQUENCE [LARGE SCALE GENOMIC DNA]</scope>
    <source>
        <strain evidence="1">LMG 26883</strain>
    </source>
</reference>
<protein>
    <submittedName>
        <fullName evidence="1">Uncharacterized protein</fullName>
    </submittedName>
</protein>
<dbReference type="AlphaFoldDB" id="A0A6P2MST4"/>
<evidence type="ECO:0000313" key="1">
    <source>
        <dbReference type="EMBL" id="VWB88849.1"/>
    </source>
</evidence>
<gene>
    <name evidence="1" type="ORF">BPS26883_04276</name>
</gene>
<organism evidence="1 2">
    <name type="scientific">Burkholderia pseudomultivorans</name>
    <dbReference type="NCBI Taxonomy" id="1207504"/>
    <lineage>
        <taxon>Bacteria</taxon>
        <taxon>Pseudomonadati</taxon>
        <taxon>Pseudomonadota</taxon>
        <taxon>Betaproteobacteria</taxon>
        <taxon>Burkholderiales</taxon>
        <taxon>Burkholderiaceae</taxon>
        <taxon>Burkholderia</taxon>
        <taxon>Burkholderia cepacia complex</taxon>
    </lineage>
</organism>
<dbReference type="EMBL" id="CABVPP010000035">
    <property type="protein sequence ID" value="VWB88849.1"/>
    <property type="molecule type" value="Genomic_DNA"/>
</dbReference>
<dbReference type="RefSeq" id="WP_006489001.1">
    <property type="nucleotide sequence ID" value="NZ_CABVPP010000035.1"/>
</dbReference>
<dbReference type="InterPro" id="IPR024131">
    <property type="entry name" value="UPF0489"/>
</dbReference>
<name>A0A6P2MST4_9BURK</name>
<proteinExistence type="predicted"/>